<dbReference type="Proteomes" id="UP000823775">
    <property type="component" value="Unassembled WGS sequence"/>
</dbReference>
<evidence type="ECO:0000313" key="2">
    <source>
        <dbReference type="Proteomes" id="UP000823775"/>
    </source>
</evidence>
<reference evidence="1 2" key="1">
    <citation type="journal article" date="2021" name="BMC Genomics">
        <title>Datura genome reveals duplications of psychoactive alkaloid biosynthetic genes and high mutation rate following tissue culture.</title>
        <authorList>
            <person name="Rajewski A."/>
            <person name="Carter-House D."/>
            <person name="Stajich J."/>
            <person name="Litt A."/>
        </authorList>
    </citation>
    <scope>NUCLEOTIDE SEQUENCE [LARGE SCALE GENOMIC DNA]</scope>
    <source>
        <strain evidence="1">AR-01</strain>
    </source>
</reference>
<evidence type="ECO:0000313" key="1">
    <source>
        <dbReference type="EMBL" id="MCD7469937.1"/>
    </source>
</evidence>
<comment type="caution">
    <text evidence="1">The sequence shown here is derived from an EMBL/GenBank/DDBJ whole genome shotgun (WGS) entry which is preliminary data.</text>
</comment>
<organism evidence="1 2">
    <name type="scientific">Datura stramonium</name>
    <name type="common">Jimsonweed</name>
    <name type="synonym">Common thornapple</name>
    <dbReference type="NCBI Taxonomy" id="4076"/>
    <lineage>
        <taxon>Eukaryota</taxon>
        <taxon>Viridiplantae</taxon>
        <taxon>Streptophyta</taxon>
        <taxon>Embryophyta</taxon>
        <taxon>Tracheophyta</taxon>
        <taxon>Spermatophyta</taxon>
        <taxon>Magnoliopsida</taxon>
        <taxon>eudicotyledons</taxon>
        <taxon>Gunneridae</taxon>
        <taxon>Pentapetalae</taxon>
        <taxon>asterids</taxon>
        <taxon>lamiids</taxon>
        <taxon>Solanales</taxon>
        <taxon>Solanaceae</taxon>
        <taxon>Solanoideae</taxon>
        <taxon>Datureae</taxon>
        <taxon>Datura</taxon>
    </lineage>
</organism>
<gene>
    <name evidence="1" type="ORF">HAX54_009355</name>
</gene>
<sequence>MLGGKTSSTGDVIAGLVTIHLSRVKAICCSIGEDEKSFLVHNSTLEISAGVASSMKHDLLVGIIGYNPIPHKPTSKSHRSAHRTAMAVETTIARSAVISSIHYGGFRPSHHGLTAAGKLHL</sequence>
<name>A0ABS8THI5_DATST</name>
<keyword evidence="2" id="KW-1185">Reference proteome</keyword>
<accession>A0ABS8THI5</accession>
<dbReference type="EMBL" id="JACEIK010001507">
    <property type="protein sequence ID" value="MCD7469937.1"/>
    <property type="molecule type" value="Genomic_DNA"/>
</dbReference>
<protein>
    <submittedName>
        <fullName evidence="1">Uncharacterized protein</fullName>
    </submittedName>
</protein>
<proteinExistence type="predicted"/>